<feature type="region of interest" description="Disordered" evidence="10">
    <location>
        <begin position="1"/>
        <end position="90"/>
    </location>
</feature>
<dbReference type="SUPFAM" id="SSF57850">
    <property type="entry name" value="RING/U-box"/>
    <property type="match status" value="2"/>
</dbReference>
<dbReference type="GO" id="GO:0016567">
    <property type="term" value="P:protein ubiquitination"/>
    <property type="evidence" value="ECO:0007669"/>
    <property type="project" value="InterPro"/>
</dbReference>
<evidence type="ECO:0000256" key="7">
    <source>
        <dbReference type="ARBA" id="ARBA00022771"/>
    </source>
</evidence>
<dbReference type="GO" id="GO:0061630">
    <property type="term" value="F:ubiquitin protein ligase activity"/>
    <property type="evidence" value="ECO:0007669"/>
    <property type="project" value="UniProtKB-EC"/>
</dbReference>
<proteinExistence type="predicted"/>
<comment type="catalytic activity">
    <reaction evidence="1">
        <text>[E2 ubiquitin-conjugating enzyme]-S-ubiquitinyl-L-cysteine + [acceptor protein]-L-lysine = [E2 ubiquitin-conjugating enzyme]-L-cysteine + [acceptor protein]-N(6)-ubiquitinyl-L-lysine.</text>
        <dbReference type="EC" id="2.3.2.31"/>
    </reaction>
</comment>
<keyword evidence="7" id="KW-0863">Zinc-finger</keyword>
<dbReference type="SMART" id="SM00647">
    <property type="entry name" value="IBR"/>
    <property type="match status" value="1"/>
</dbReference>
<keyword evidence="9" id="KW-0862">Zinc</keyword>
<dbReference type="Pfam" id="PF01485">
    <property type="entry name" value="IBR"/>
    <property type="match status" value="1"/>
</dbReference>
<protein>
    <recommendedName>
        <fullName evidence="3">RBR-type E3 ubiquitin transferase</fullName>
        <ecNumber evidence="3">2.3.2.31</ecNumber>
    </recommendedName>
</protein>
<comment type="pathway">
    <text evidence="2">Protein modification; protein ubiquitination.</text>
</comment>
<dbReference type="EC" id="2.3.2.31" evidence="3"/>
<keyword evidence="5" id="KW-0479">Metal-binding</keyword>
<dbReference type="InterPro" id="IPR044066">
    <property type="entry name" value="TRIAD_supradom"/>
</dbReference>
<name>A0A2K1QP41_9PEZI</name>
<dbReference type="CDD" id="cd20336">
    <property type="entry name" value="Rcat_RBR"/>
    <property type="match status" value="1"/>
</dbReference>
<feature type="compositionally biased region" description="Basic residues" evidence="10">
    <location>
        <begin position="25"/>
        <end position="34"/>
    </location>
</feature>
<evidence type="ECO:0000256" key="6">
    <source>
        <dbReference type="ARBA" id="ARBA00022737"/>
    </source>
</evidence>
<dbReference type="EMBL" id="NKHZ01000055">
    <property type="protein sequence ID" value="PNS16781.1"/>
    <property type="molecule type" value="Genomic_DNA"/>
</dbReference>
<dbReference type="InParanoid" id="A0A2K1QP41"/>
<evidence type="ECO:0000256" key="5">
    <source>
        <dbReference type="ARBA" id="ARBA00022723"/>
    </source>
</evidence>
<dbReference type="GO" id="GO:0008270">
    <property type="term" value="F:zinc ion binding"/>
    <property type="evidence" value="ECO:0007669"/>
    <property type="project" value="UniProtKB-KW"/>
</dbReference>
<keyword evidence="8" id="KW-0833">Ubl conjugation pathway</keyword>
<feature type="domain" description="RING-type" evidence="11">
    <location>
        <begin position="93"/>
        <end position="298"/>
    </location>
</feature>
<evidence type="ECO:0000259" key="11">
    <source>
        <dbReference type="PROSITE" id="PS51873"/>
    </source>
</evidence>
<dbReference type="InterPro" id="IPR031127">
    <property type="entry name" value="E3_UB_ligase_RBR"/>
</dbReference>
<evidence type="ECO:0000313" key="12">
    <source>
        <dbReference type="EMBL" id="PNS16781.1"/>
    </source>
</evidence>
<reference evidence="12 13" key="1">
    <citation type="submission" date="2017-06" db="EMBL/GenBank/DDBJ databases">
        <title>Draft genome sequence of a variant of Elsinoe murrayae.</title>
        <authorList>
            <person name="Cheng Q."/>
        </authorList>
    </citation>
    <scope>NUCLEOTIDE SEQUENCE [LARGE SCALE GENOMIC DNA]</scope>
    <source>
        <strain evidence="12 13">CQ-2017a</strain>
    </source>
</reference>
<dbReference type="Gene3D" id="1.20.120.1750">
    <property type="match status" value="1"/>
</dbReference>
<keyword evidence="6" id="KW-0677">Repeat</keyword>
<sequence>MAPLRRSSRLPTDTDDDSHGEDKHRRNSLPRKAKEKVQSYAGQAGVTTMPRATKRRRINNNRTSAKSKKSATASPSDIAPVAASHSEEPERPAERWCTICTMTSSESTFPQPEDVPLACRAHITAEVCNACLVRYAREDIHHGSLPHCALCGISWDYTDAARLLGTKEVESFEARLSNRLIEGSPDFRWCAQDKCISGQFYHAGQTAADPKVCCATCEKSNCFICRAPWHEGMTCTEFQEVKKEGKDRGFQQTMGTLRKLVTKMCPVCGSGTTKIDGCAHMICVNCGSSYNWDTAPVL</sequence>
<dbReference type="Pfam" id="PF22605">
    <property type="entry name" value="IBR_2"/>
    <property type="match status" value="1"/>
</dbReference>
<evidence type="ECO:0000256" key="4">
    <source>
        <dbReference type="ARBA" id="ARBA00022679"/>
    </source>
</evidence>
<evidence type="ECO:0000256" key="8">
    <source>
        <dbReference type="ARBA" id="ARBA00022786"/>
    </source>
</evidence>
<dbReference type="PROSITE" id="PS51873">
    <property type="entry name" value="TRIAD"/>
    <property type="match status" value="1"/>
</dbReference>
<dbReference type="InterPro" id="IPR002867">
    <property type="entry name" value="IBR_dom"/>
</dbReference>
<organism evidence="12 13">
    <name type="scientific">Sphaceloma murrayae</name>
    <dbReference type="NCBI Taxonomy" id="2082308"/>
    <lineage>
        <taxon>Eukaryota</taxon>
        <taxon>Fungi</taxon>
        <taxon>Dikarya</taxon>
        <taxon>Ascomycota</taxon>
        <taxon>Pezizomycotina</taxon>
        <taxon>Dothideomycetes</taxon>
        <taxon>Dothideomycetidae</taxon>
        <taxon>Myriangiales</taxon>
        <taxon>Elsinoaceae</taxon>
        <taxon>Sphaceloma</taxon>
    </lineage>
</organism>
<evidence type="ECO:0000256" key="10">
    <source>
        <dbReference type="SAM" id="MobiDB-lite"/>
    </source>
</evidence>
<gene>
    <name evidence="12" type="ORF">CAC42_4745</name>
</gene>
<dbReference type="InterPro" id="IPR054694">
    <property type="entry name" value="Parkin-like_IBR"/>
</dbReference>
<dbReference type="STRING" id="2082308.A0A2K1QP41"/>
<evidence type="ECO:0000256" key="9">
    <source>
        <dbReference type="ARBA" id="ARBA00022833"/>
    </source>
</evidence>
<dbReference type="Proteomes" id="UP000243797">
    <property type="component" value="Unassembled WGS sequence"/>
</dbReference>
<evidence type="ECO:0000256" key="1">
    <source>
        <dbReference type="ARBA" id="ARBA00001798"/>
    </source>
</evidence>
<feature type="compositionally biased region" description="Basic residues" evidence="10">
    <location>
        <begin position="52"/>
        <end position="69"/>
    </location>
</feature>
<dbReference type="AlphaFoldDB" id="A0A2K1QP41"/>
<evidence type="ECO:0000256" key="2">
    <source>
        <dbReference type="ARBA" id="ARBA00004906"/>
    </source>
</evidence>
<evidence type="ECO:0000256" key="3">
    <source>
        <dbReference type="ARBA" id="ARBA00012251"/>
    </source>
</evidence>
<evidence type="ECO:0000313" key="13">
    <source>
        <dbReference type="Proteomes" id="UP000243797"/>
    </source>
</evidence>
<dbReference type="PANTHER" id="PTHR11685">
    <property type="entry name" value="RBR FAMILY RING FINGER AND IBR DOMAIN-CONTAINING"/>
    <property type="match status" value="1"/>
</dbReference>
<dbReference type="OrthoDB" id="1431934at2759"/>
<keyword evidence="4" id="KW-0808">Transferase</keyword>
<accession>A0A2K1QP41</accession>
<keyword evidence="13" id="KW-1185">Reference proteome</keyword>
<comment type="caution">
    <text evidence="12">The sequence shown here is derived from an EMBL/GenBank/DDBJ whole genome shotgun (WGS) entry which is preliminary data.</text>
</comment>